<evidence type="ECO:0000256" key="1">
    <source>
        <dbReference type="ARBA" id="ARBA00009186"/>
    </source>
</evidence>
<name>T1AMV5_9ZZZZ</name>
<sequence length="96" mass="10486">MAPPARGAVASADLIHAFLVHDFALSYVADNNARQTPLLYDISGMWSALQGSILLWGLILAGYVAFFSWRLRRFGDDARSAWALVVAYGTAAFFFG</sequence>
<accession>T1AMV5</accession>
<reference evidence="4" key="2">
    <citation type="journal article" date="2014" name="ISME J.">
        <title>Microbial stratification in low pH oxic and suboxic macroscopic growths along an acid mine drainage.</title>
        <authorList>
            <person name="Mendez-Garcia C."/>
            <person name="Mesa V."/>
            <person name="Sprenger R.R."/>
            <person name="Richter M."/>
            <person name="Diez M.S."/>
            <person name="Solano J."/>
            <person name="Bargiela R."/>
            <person name="Golyshina O.V."/>
            <person name="Manteca A."/>
            <person name="Ramos J.L."/>
            <person name="Gallego J.R."/>
            <person name="Llorente I."/>
            <person name="Martins Dos Santos V.A."/>
            <person name="Jensen O.N."/>
            <person name="Pelaez A.I."/>
            <person name="Sanchez J."/>
            <person name="Ferrer M."/>
        </authorList>
    </citation>
    <scope>NUCLEOTIDE SEQUENCE</scope>
</reference>
<feature type="transmembrane region" description="Helical" evidence="3">
    <location>
        <begin position="45"/>
        <end position="66"/>
    </location>
</feature>
<comment type="caution">
    <text evidence="4">The sequence shown here is derived from an EMBL/GenBank/DDBJ whole genome shotgun (WGS) entry which is preliminary data.</text>
</comment>
<proteinExistence type="inferred from homology"/>
<keyword evidence="3" id="KW-0472">Membrane</keyword>
<dbReference type="InterPro" id="IPR003567">
    <property type="entry name" value="Cyt_c_biogenesis"/>
</dbReference>
<protein>
    <submittedName>
        <fullName evidence="4">Cytochrome c-type biogenesis protein CcmF</fullName>
    </submittedName>
</protein>
<evidence type="ECO:0000256" key="2">
    <source>
        <dbReference type="ARBA" id="ARBA00022748"/>
    </source>
</evidence>
<keyword evidence="2" id="KW-0201">Cytochrome c-type biogenesis</keyword>
<organism evidence="4">
    <name type="scientific">mine drainage metagenome</name>
    <dbReference type="NCBI Taxonomy" id="410659"/>
    <lineage>
        <taxon>unclassified sequences</taxon>
        <taxon>metagenomes</taxon>
        <taxon>ecological metagenomes</taxon>
    </lineage>
</organism>
<dbReference type="AlphaFoldDB" id="T1AMV5"/>
<dbReference type="PANTHER" id="PTHR43653">
    <property type="entry name" value="CYTOCHROME C ASSEMBLY PROTEIN-RELATED"/>
    <property type="match status" value="1"/>
</dbReference>
<comment type="similarity">
    <text evidence="1">Belongs to the CcmF/CycK/Ccl1/NrfE/CcsA family.</text>
</comment>
<dbReference type="PANTHER" id="PTHR43653:SF1">
    <property type="entry name" value="CYTOCHROME C-TYPE BIOGENESIS PROTEIN CCMF"/>
    <property type="match status" value="1"/>
</dbReference>
<evidence type="ECO:0000256" key="3">
    <source>
        <dbReference type="SAM" id="Phobius"/>
    </source>
</evidence>
<dbReference type="GO" id="GO:0015232">
    <property type="term" value="F:heme transmembrane transporter activity"/>
    <property type="evidence" value="ECO:0007669"/>
    <property type="project" value="InterPro"/>
</dbReference>
<dbReference type="GO" id="GO:0017004">
    <property type="term" value="P:cytochrome complex assembly"/>
    <property type="evidence" value="ECO:0007669"/>
    <property type="project" value="UniProtKB-KW"/>
</dbReference>
<evidence type="ECO:0000313" key="4">
    <source>
        <dbReference type="EMBL" id="EQD61956.1"/>
    </source>
</evidence>
<gene>
    <name evidence="4" type="ORF">B1B_07469</name>
</gene>
<reference evidence="4" key="1">
    <citation type="submission" date="2013-08" db="EMBL/GenBank/DDBJ databases">
        <authorList>
            <person name="Mendez C."/>
            <person name="Richter M."/>
            <person name="Ferrer M."/>
            <person name="Sanchez J."/>
        </authorList>
    </citation>
    <scope>NUCLEOTIDE SEQUENCE</scope>
</reference>
<feature type="transmembrane region" description="Helical" evidence="3">
    <location>
        <begin position="78"/>
        <end position="95"/>
    </location>
</feature>
<keyword evidence="3" id="KW-1133">Transmembrane helix</keyword>
<dbReference type="GO" id="GO:0016020">
    <property type="term" value="C:membrane"/>
    <property type="evidence" value="ECO:0007669"/>
    <property type="project" value="InterPro"/>
</dbReference>
<feature type="non-terminal residue" evidence="4">
    <location>
        <position position="96"/>
    </location>
</feature>
<keyword evidence="3" id="KW-0812">Transmembrane</keyword>
<dbReference type="EMBL" id="AUZY01004752">
    <property type="protein sequence ID" value="EQD61956.1"/>
    <property type="molecule type" value="Genomic_DNA"/>
</dbReference>